<proteinExistence type="predicted"/>
<dbReference type="InterPro" id="IPR003675">
    <property type="entry name" value="Rce1/LyrA-like_dom"/>
</dbReference>
<dbReference type="AlphaFoldDB" id="A0AA91ZSW5"/>
<dbReference type="EMBL" id="NVOR01000051">
    <property type="protein sequence ID" value="PED81894.1"/>
    <property type="molecule type" value="Genomic_DNA"/>
</dbReference>
<keyword evidence="1" id="KW-0472">Membrane</keyword>
<keyword evidence="3" id="KW-0482">Metalloprotease</keyword>
<feature type="transmembrane region" description="Helical" evidence="1">
    <location>
        <begin position="73"/>
        <end position="95"/>
    </location>
</feature>
<dbReference type="GO" id="GO:0080120">
    <property type="term" value="P:CAAX-box protein maturation"/>
    <property type="evidence" value="ECO:0007669"/>
    <property type="project" value="UniProtKB-ARBA"/>
</dbReference>
<feature type="domain" description="CAAX prenyl protease 2/Lysostaphin resistance protein A-like" evidence="2">
    <location>
        <begin position="120"/>
        <end position="219"/>
    </location>
</feature>
<keyword evidence="3" id="KW-0645">Protease</keyword>
<protein>
    <submittedName>
        <fullName evidence="3">CPBP family intramembrane metalloprotease</fullName>
    </submittedName>
</protein>
<sequence>MFNWIFVFSIAIPGIVTMSLAEQKINKKLENTPETPSIYLSFLLHTLLVLLFSGMGVFFLSKIQNGNIILPSNIGEAVLIGVICSLGHVIMYYGFFRKVIDKETFLQIEHQRHGVGLGARVLYGGVVEEIIFRWGLMPLFITLMSLFHDVTQIIVILGIILSSILFAITHFLGVKGMKKSRWLYSYAVLGNLWVGIFCGWQFWSNGLISAIIVHMLFHLLLYPCELWYRKKLGNAKTNTVNM</sequence>
<keyword evidence="1" id="KW-1133">Transmembrane helix</keyword>
<dbReference type="Pfam" id="PF02517">
    <property type="entry name" value="Rce1-like"/>
    <property type="match status" value="1"/>
</dbReference>
<gene>
    <name evidence="3" type="ORF">CON65_14820</name>
</gene>
<keyword evidence="1" id="KW-0812">Transmembrane</keyword>
<dbReference type="GO" id="GO:0004175">
    <property type="term" value="F:endopeptidase activity"/>
    <property type="evidence" value="ECO:0007669"/>
    <property type="project" value="UniProtKB-ARBA"/>
</dbReference>
<dbReference type="Proteomes" id="UP000221020">
    <property type="component" value="Unassembled WGS sequence"/>
</dbReference>
<keyword evidence="3" id="KW-0378">Hydrolase</keyword>
<feature type="transmembrane region" description="Helical" evidence="1">
    <location>
        <begin position="183"/>
        <end position="202"/>
    </location>
</feature>
<organism evidence="3 4">
    <name type="scientific">Bacillus pseudomycoides</name>
    <dbReference type="NCBI Taxonomy" id="64104"/>
    <lineage>
        <taxon>Bacteria</taxon>
        <taxon>Bacillati</taxon>
        <taxon>Bacillota</taxon>
        <taxon>Bacilli</taxon>
        <taxon>Bacillales</taxon>
        <taxon>Bacillaceae</taxon>
        <taxon>Bacillus</taxon>
        <taxon>Bacillus cereus group</taxon>
    </lineage>
</organism>
<feature type="transmembrane region" description="Helical" evidence="1">
    <location>
        <begin position="208"/>
        <end position="228"/>
    </location>
</feature>
<evidence type="ECO:0000313" key="3">
    <source>
        <dbReference type="EMBL" id="PED81894.1"/>
    </source>
</evidence>
<evidence type="ECO:0000313" key="4">
    <source>
        <dbReference type="Proteomes" id="UP000221020"/>
    </source>
</evidence>
<name>A0AA91ZSW5_9BACI</name>
<reference evidence="3 4" key="1">
    <citation type="submission" date="2017-09" db="EMBL/GenBank/DDBJ databases">
        <title>Large-scale bioinformatics analysis of Bacillus genomes uncovers conserved roles of natural products in bacterial physiology.</title>
        <authorList>
            <consortium name="Agbiome Team Llc"/>
            <person name="Bleich R.M."/>
            <person name="Grubbs K.J."/>
            <person name="Santa Maria K.C."/>
            <person name="Allen S.E."/>
            <person name="Farag S."/>
            <person name="Shank E.A."/>
            <person name="Bowers A."/>
        </authorList>
    </citation>
    <scope>NUCLEOTIDE SEQUENCE [LARGE SCALE GENOMIC DNA]</scope>
    <source>
        <strain evidence="3 4">AFS092012</strain>
    </source>
</reference>
<accession>A0AA91ZSW5</accession>
<feature type="transmembrane region" description="Helical" evidence="1">
    <location>
        <begin position="37"/>
        <end position="61"/>
    </location>
</feature>
<dbReference type="GO" id="GO:0008237">
    <property type="term" value="F:metallopeptidase activity"/>
    <property type="evidence" value="ECO:0007669"/>
    <property type="project" value="UniProtKB-KW"/>
</dbReference>
<dbReference type="RefSeq" id="WP_097899039.1">
    <property type="nucleotide sequence ID" value="NZ_NVOR01000051.1"/>
</dbReference>
<comment type="caution">
    <text evidence="3">The sequence shown here is derived from an EMBL/GenBank/DDBJ whole genome shotgun (WGS) entry which is preliminary data.</text>
</comment>
<feature type="transmembrane region" description="Helical" evidence="1">
    <location>
        <begin position="150"/>
        <end position="171"/>
    </location>
</feature>
<evidence type="ECO:0000256" key="1">
    <source>
        <dbReference type="SAM" id="Phobius"/>
    </source>
</evidence>
<evidence type="ECO:0000259" key="2">
    <source>
        <dbReference type="Pfam" id="PF02517"/>
    </source>
</evidence>